<dbReference type="Gene3D" id="2.60.200.10">
    <property type="match status" value="1"/>
</dbReference>
<dbReference type="Pfam" id="PF03165">
    <property type="entry name" value="MH1"/>
    <property type="match status" value="1"/>
</dbReference>
<evidence type="ECO:0000313" key="11">
    <source>
        <dbReference type="Proteomes" id="UP001159427"/>
    </source>
</evidence>
<dbReference type="PROSITE" id="PS51075">
    <property type="entry name" value="MH1"/>
    <property type="match status" value="1"/>
</dbReference>
<evidence type="ECO:0000256" key="4">
    <source>
        <dbReference type="ARBA" id="ARBA00023015"/>
    </source>
</evidence>
<comment type="similarity">
    <text evidence="1 7">Belongs to the dwarfin/SMAD family.</text>
</comment>
<dbReference type="InterPro" id="IPR036578">
    <property type="entry name" value="SMAD_MH1_sf"/>
</dbReference>
<keyword evidence="4 7" id="KW-0805">Transcription regulation</keyword>
<dbReference type="InterPro" id="IPR003619">
    <property type="entry name" value="MAD_homology1_Dwarfin-type"/>
</dbReference>
<evidence type="ECO:0000259" key="9">
    <source>
        <dbReference type="PROSITE" id="PS51076"/>
    </source>
</evidence>
<feature type="domain" description="MH2" evidence="9">
    <location>
        <begin position="191"/>
        <end position="370"/>
    </location>
</feature>
<comment type="subcellular location">
    <subcellularLocation>
        <location evidence="7">Cytoplasm</location>
    </subcellularLocation>
    <subcellularLocation>
        <location evidence="7">Nucleus</location>
    </subcellularLocation>
</comment>
<dbReference type="SMART" id="SM00523">
    <property type="entry name" value="DWA"/>
    <property type="match status" value="1"/>
</dbReference>
<dbReference type="Pfam" id="PF03166">
    <property type="entry name" value="MH2"/>
    <property type="match status" value="1"/>
</dbReference>
<keyword evidence="6 7" id="KW-0539">Nucleus</keyword>
<dbReference type="EMBL" id="CALNXI010000383">
    <property type="protein sequence ID" value="CAH3025994.1"/>
    <property type="molecule type" value="Genomic_DNA"/>
</dbReference>
<evidence type="ECO:0000256" key="7">
    <source>
        <dbReference type="RuleBase" id="RU361195"/>
    </source>
</evidence>
<evidence type="ECO:0000256" key="1">
    <source>
        <dbReference type="ARBA" id="ARBA00005545"/>
    </source>
</evidence>
<dbReference type="SMART" id="SM00524">
    <property type="entry name" value="DWB"/>
    <property type="match status" value="1"/>
</dbReference>
<dbReference type="InterPro" id="IPR013019">
    <property type="entry name" value="MAD_homology_MH1"/>
</dbReference>
<name>A0ABN8MAU2_9CNID</name>
<keyword evidence="5 7" id="KW-0804">Transcription</keyword>
<keyword evidence="3" id="KW-0862">Zinc</keyword>
<dbReference type="PANTHER" id="PTHR13703">
    <property type="entry name" value="SMAD"/>
    <property type="match status" value="1"/>
</dbReference>
<gene>
    <name evidence="10" type="ORF">PEVE_00027786</name>
</gene>
<dbReference type="InterPro" id="IPR013790">
    <property type="entry name" value="Dwarfin"/>
</dbReference>
<evidence type="ECO:0000259" key="8">
    <source>
        <dbReference type="PROSITE" id="PS51075"/>
    </source>
</evidence>
<dbReference type="SUPFAM" id="SSF49879">
    <property type="entry name" value="SMAD/FHA domain"/>
    <property type="match status" value="1"/>
</dbReference>
<organism evidence="10 11">
    <name type="scientific">Porites evermanni</name>
    <dbReference type="NCBI Taxonomy" id="104178"/>
    <lineage>
        <taxon>Eukaryota</taxon>
        <taxon>Metazoa</taxon>
        <taxon>Cnidaria</taxon>
        <taxon>Anthozoa</taxon>
        <taxon>Hexacorallia</taxon>
        <taxon>Scleractinia</taxon>
        <taxon>Fungiina</taxon>
        <taxon>Poritidae</taxon>
        <taxon>Porites</taxon>
    </lineage>
</organism>
<reference evidence="10 11" key="1">
    <citation type="submission" date="2022-05" db="EMBL/GenBank/DDBJ databases">
        <authorList>
            <consortium name="Genoscope - CEA"/>
            <person name="William W."/>
        </authorList>
    </citation>
    <scope>NUCLEOTIDE SEQUENCE [LARGE SCALE GENOMIC DNA]</scope>
</reference>
<dbReference type="Gene3D" id="3.90.520.10">
    <property type="entry name" value="SMAD MH1 domain"/>
    <property type="match status" value="1"/>
</dbReference>
<dbReference type="Proteomes" id="UP001159427">
    <property type="component" value="Unassembled WGS sequence"/>
</dbReference>
<evidence type="ECO:0000256" key="6">
    <source>
        <dbReference type="ARBA" id="ARBA00023242"/>
    </source>
</evidence>
<dbReference type="InterPro" id="IPR001132">
    <property type="entry name" value="SMAD_dom_Dwarfin-type"/>
</dbReference>
<keyword evidence="2" id="KW-0479">Metal-binding</keyword>
<proteinExistence type="inferred from homology"/>
<dbReference type="PANTHER" id="PTHR13703:SF54">
    <property type="entry name" value="MOTHERS AGAINST DECAPENTAPLEGIC HOMOLOG"/>
    <property type="match status" value="1"/>
</dbReference>
<evidence type="ECO:0000256" key="3">
    <source>
        <dbReference type="ARBA" id="ARBA00022833"/>
    </source>
</evidence>
<dbReference type="SUPFAM" id="SSF56366">
    <property type="entry name" value="SMAD MH1 domain"/>
    <property type="match status" value="1"/>
</dbReference>
<accession>A0ABN8MAU2</accession>
<dbReference type="InterPro" id="IPR017855">
    <property type="entry name" value="SMAD-like_dom_sf"/>
</dbReference>
<evidence type="ECO:0000256" key="5">
    <source>
        <dbReference type="ARBA" id="ARBA00023163"/>
    </source>
</evidence>
<keyword evidence="11" id="KW-1185">Reference proteome</keyword>
<dbReference type="PROSITE" id="PS51076">
    <property type="entry name" value="MH2"/>
    <property type="match status" value="1"/>
</dbReference>
<protein>
    <recommendedName>
        <fullName evidence="7">Mothers against decapentaplegic homolog</fullName>
        <shortName evidence="7">MAD homolog</shortName>
        <shortName evidence="7">Mothers against DPP homolog</shortName>
    </recommendedName>
    <alternativeName>
        <fullName evidence="7">SMAD family member</fullName>
    </alternativeName>
</protein>
<sequence length="370" mass="41266">MFKLFGFVSKLSLLDKYSVIYGDRTNLLPDESAELKALAHSILKRLREKDFSCLVRALEKRGGCETPCIFFQTHERLGKRVVVEPQVVLFRIFRLPQIRSLSELKHIAACSACHDIDGKVCINPFHYSATISSGPVDAILTSFPSVMKMESGESSGFISNLTQSSTCRLDSRTLSSQSTGSVDPFVPGKPWCSIAYWELNERIGPIFEGTSDVINVFETLPEPTGFCLAELNRRNDVSEGTKRVRAQIGYGLQLTRESDGIWIYNRSDYSLFANGPTLIYTNESSPTGKLRHNIVVHKIPPGYSLKVYDYKLSSQVCRAVDSAGVRCSHPDSVRISFKKGWGATLSSKKYCRPLVTSCPCWIEVHLSVAE</sequence>
<evidence type="ECO:0000256" key="2">
    <source>
        <dbReference type="ARBA" id="ARBA00022723"/>
    </source>
</evidence>
<comment type="caution">
    <text evidence="10">The sequence shown here is derived from an EMBL/GenBank/DDBJ whole genome shotgun (WGS) entry which is preliminary data.</text>
</comment>
<dbReference type="InterPro" id="IPR008984">
    <property type="entry name" value="SMAD_FHA_dom_sf"/>
</dbReference>
<feature type="domain" description="MH1" evidence="8">
    <location>
        <begin position="15"/>
        <end position="136"/>
    </location>
</feature>
<keyword evidence="7" id="KW-0963">Cytoplasm</keyword>
<evidence type="ECO:0000313" key="10">
    <source>
        <dbReference type="EMBL" id="CAH3025994.1"/>
    </source>
</evidence>